<accession>A0A285D444</accession>
<name>A0A285D444_9RHOB</name>
<dbReference type="Pfam" id="PF00534">
    <property type="entry name" value="Glycos_transf_1"/>
    <property type="match status" value="1"/>
</dbReference>
<proteinExistence type="predicted"/>
<dbReference type="NCBIfam" id="NF041876">
    <property type="entry name" value="EPS_EpsE"/>
    <property type="match status" value="1"/>
</dbReference>
<dbReference type="SUPFAM" id="SSF53756">
    <property type="entry name" value="UDP-Glycosyltransferase/glycogen phosphorylase"/>
    <property type="match status" value="1"/>
</dbReference>
<dbReference type="OrthoDB" id="9790710at2"/>
<gene>
    <name evidence="2" type="ORF">SAMN05878503_12341</name>
</gene>
<reference evidence="3" key="1">
    <citation type="submission" date="2017-08" db="EMBL/GenBank/DDBJ databases">
        <authorList>
            <person name="Varghese N."/>
            <person name="Submissions S."/>
        </authorList>
    </citation>
    <scope>NUCLEOTIDE SEQUENCE [LARGE SCALE GENOMIC DNA]</scope>
    <source>
        <strain evidence="3">JA234</strain>
    </source>
</reference>
<keyword evidence="2" id="KW-0808">Transferase</keyword>
<dbReference type="InterPro" id="IPR001296">
    <property type="entry name" value="Glyco_trans_1"/>
</dbReference>
<dbReference type="RefSeq" id="WP_097031731.1">
    <property type="nucleotide sequence ID" value="NZ_OAOQ01000023.1"/>
</dbReference>
<feature type="domain" description="Glycosyl transferase family 1" evidence="1">
    <location>
        <begin position="220"/>
        <end position="377"/>
    </location>
</feature>
<dbReference type="EMBL" id="OAOQ01000023">
    <property type="protein sequence ID" value="SNX74562.1"/>
    <property type="molecule type" value="Genomic_DNA"/>
</dbReference>
<dbReference type="PANTHER" id="PTHR12526:SF636">
    <property type="entry name" value="BLL3647 PROTEIN"/>
    <property type="match status" value="1"/>
</dbReference>
<dbReference type="AlphaFoldDB" id="A0A285D444"/>
<keyword evidence="3" id="KW-1185">Reference proteome</keyword>
<organism evidence="2 3">
    <name type="scientific">Cereibacter ovatus</name>
    <dbReference type="NCBI Taxonomy" id="439529"/>
    <lineage>
        <taxon>Bacteria</taxon>
        <taxon>Pseudomonadati</taxon>
        <taxon>Pseudomonadota</taxon>
        <taxon>Alphaproteobacteria</taxon>
        <taxon>Rhodobacterales</taxon>
        <taxon>Paracoccaceae</taxon>
        <taxon>Cereibacter</taxon>
    </lineage>
</organism>
<dbReference type="CDD" id="cd03801">
    <property type="entry name" value="GT4_PimA-like"/>
    <property type="match status" value="1"/>
</dbReference>
<evidence type="ECO:0000259" key="1">
    <source>
        <dbReference type="Pfam" id="PF00534"/>
    </source>
</evidence>
<evidence type="ECO:0000313" key="3">
    <source>
        <dbReference type="Proteomes" id="UP000219467"/>
    </source>
</evidence>
<dbReference type="Gene3D" id="3.40.50.2000">
    <property type="entry name" value="Glycogen Phosphorylase B"/>
    <property type="match status" value="2"/>
</dbReference>
<dbReference type="PANTHER" id="PTHR12526">
    <property type="entry name" value="GLYCOSYLTRANSFERASE"/>
    <property type="match status" value="1"/>
</dbReference>
<sequence>MTQTPKAIAYLVPEFPGQTHAFFWREIRALEEAGARVGLFSTRRPAPDACPHDFAPLAVVRTRYLFPPGLRVVARLALRPLRVLRAGAYVLGLSETPLRQRLKLLGLIGSASALGLACRRKGYCHVHIHSCANAAHLGALAHILDRLPYSLTLHGDLPVYGADHRAKMARARFVSVVTRPLAAQIAGLDPHIRAPVIWMGVDVERFCPPEGGRIRPPGAPLDVVTVARLNRTKGHVHLLEALARLKAAGIPFRYRIAGEGPERLAIEARIARLGLENEVHLLGTQSEAQVLALLQSADVLALTSFGAGEAAPVTVMEAMATGLPVIASVIGGTPDMIEDGVDGILVPQQDEAALAAALRRLAEDPALCQRIGAAARRTALTRFDHRTQARALLDELSRPI</sequence>
<protein>
    <submittedName>
        <fullName evidence="2">Glycosyltransferase involved in cell wall bisynthesis</fullName>
    </submittedName>
</protein>
<dbReference type="Proteomes" id="UP000219467">
    <property type="component" value="Unassembled WGS sequence"/>
</dbReference>
<evidence type="ECO:0000313" key="2">
    <source>
        <dbReference type="EMBL" id="SNX74562.1"/>
    </source>
</evidence>
<dbReference type="GO" id="GO:0016757">
    <property type="term" value="F:glycosyltransferase activity"/>
    <property type="evidence" value="ECO:0007669"/>
    <property type="project" value="InterPro"/>
</dbReference>